<feature type="domain" description="Glycosyltransferase 2-like" evidence="1">
    <location>
        <begin position="18"/>
        <end position="174"/>
    </location>
</feature>
<dbReference type="PANTHER" id="PTHR22916:SF3">
    <property type="entry name" value="UDP-GLCNAC:BETAGAL BETA-1,3-N-ACETYLGLUCOSAMINYLTRANSFERASE-LIKE PROTEIN 1"/>
    <property type="match status" value="1"/>
</dbReference>
<protein>
    <submittedName>
        <fullName evidence="2">Glycosyltransferase</fullName>
    </submittedName>
</protein>
<reference evidence="2" key="2">
    <citation type="journal article" date="2021" name="PeerJ">
        <title>Extensive microbial diversity within the chicken gut microbiome revealed by metagenomics and culture.</title>
        <authorList>
            <person name="Gilroy R."/>
            <person name="Ravi A."/>
            <person name="Getino M."/>
            <person name="Pursley I."/>
            <person name="Horton D.L."/>
            <person name="Alikhan N.F."/>
            <person name="Baker D."/>
            <person name="Gharbi K."/>
            <person name="Hall N."/>
            <person name="Watson M."/>
            <person name="Adriaenssens E.M."/>
            <person name="Foster-Nyarko E."/>
            <person name="Jarju S."/>
            <person name="Secka A."/>
            <person name="Antonio M."/>
            <person name="Oren A."/>
            <person name="Chaudhuri R.R."/>
            <person name="La Ragione R."/>
            <person name="Hildebrand F."/>
            <person name="Pallen M.J."/>
        </authorList>
    </citation>
    <scope>NUCLEOTIDE SEQUENCE</scope>
    <source>
        <strain evidence="2">CHK123-3438</strain>
    </source>
</reference>
<dbReference type="Gene3D" id="3.90.550.10">
    <property type="entry name" value="Spore Coat Polysaccharide Biosynthesis Protein SpsA, Chain A"/>
    <property type="match status" value="1"/>
</dbReference>
<name>A0A9D1GIA6_9FIRM</name>
<dbReference type="PANTHER" id="PTHR22916">
    <property type="entry name" value="GLYCOSYLTRANSFERASE"/>
    <property type="match status" value="1"/>
</dbReference>
<dbReference type="InterPro" id="IPR029044">
    <property type="entry name" value="Nucleotide-diphossugar_trans"/>
</dbReference>
<sequence length="332" mass="39300">MEENKKRDASPIMVSISCITFNHEPYIARALDSFLMQKTDFPFEILVYDDASTDRTQEIIREYEARYPDIIKPYYQTENQYSKGKYNVEGFYNYPRAAGKYIAMCDGDDYWTDEHKLQMQVDYMETHPECAMCLHAARIETEERAVQSLKIRPYRKSQVIPAEKVIDKPSNYPTASLLFRTEYTRDLQDYYYVSPVGDIPIQIHMAAKGTVYYMDREMSVYRQGVSVSWSALMKQGNYKQNLIDHHNAMKVMYRGFSKETGGKYDRAIERACRRMDFLTHINVKEYKEALAPGYRSFFKELPLRTRMLILFEMKTPGLYRWVRRKVYGEDRS</sequence>
<dbReference type="AlphaFoldDB" id="A0A9D1GIA6"/>
<comment type="caution">
    <text evidence="2">The sequence shown here is derived from an EMBL/GenBank/DDBJ whole genome shotgun (WGS) entry which is preliminary data.</text>
</comment>
<dbReference type="Proteomes" id="UP000886860">
    <property type="component" value="Unassembled WGS sequence"/>
</dbReference>
<dbReference type="EMBL" id="DVKS01000100">
    <property type="protein sequence ID" value="HIT41628.1"/>
    <property type="molecule type" value="Genomic_DNA"/>
</dbReference>
<dbReference type="InterPro" id="IPR001173">
    <property type="entry name" value="Glyco_trans_2-like"/>
</dbReference>
<gene>
    <name evidence="2" type="ORF">IAB60_05950</name>
</gene>
<dbReference type="Pfam" id="PF00535">
    <property type="entry name" value="Glycos_transf_2"/>
    <property type="match status" value="1"/>
</dbReference>
<dbReference type="SUPFAM" id="SSF53448">
    <property type="entry name" value="Nucleotide-diphospho-sugar transferases"/>
    <property type="match status" value="1"/>
</dbReference>
<organism evidence="2 3">
    <name type="scientific">Candidatus Caccovicinus merdipullorum</name>
    <dbReference type="NCBI Taxonomy" id="2840724"/>
    <lineage>
        <taxon>Bacteria</taxon>
        <taxon>Bacillati</taxon>
        <taxon>Bacillota</taxon>
        <taxon>Clostridia</taxon>
        <taxon>Eubacteriales</taxon>
        <taxon>Candidatus Caccovicinus</taxon>
    </lineage>
</organism>
<reference evidence="2" key="1">
    <citation type="submission" date="2020-10" db="EMBL/GenBank/DDBJ databases">
        <authorList>
            <person name="Gilroy R."/>
        </authorList>
    </citation>
    <scope>NUCLEOTIDE SEQUENCE</scope>
    <source>
        <strain evidence="2">CHK123-3438</strain>
    </source>
</reference>
<evidence type="ECO:0000259" key="1">
    <source>
        <dbReference type="Pfam" id="PF00535"/>
    </source>
</evidence>
<evidence type="ECO:0000313" key="2">
    <source>
        <dbReference type="EMBL" id="HIT41628.1"/>
    </source>
</evidence>
<evidence type="ECO:0000313" key="3">
    <source>
        <dbReference type="Proteomes" id="UP000886860"/>
    </source>
</evidence>
<proteinExistence type="predicted"/>
<dbReference type="GO" id="GO:0016758">
    <property type="term" value="F:hexosyltransferase activity"/>
    <property type="evidence" value="ECO:0007669"/>
    <property type="project" value="UniProtKB-ARBA"/>
</dbReference>
<accession>A0A9D1GIA6</accession>